<keyword evidence="9" id="KW-0804">Transcription</keyword>
<dbReference type="Pfam" id="PF02809">
    <property type="entry name" value="UIM"/>
    <property type="match status" value="2"/>
</dbReference>
<dbReference type="GO" id="GO:0005634">
    <property type="term" value="C:nucleus"/>
    <property type="evidence" value="ECO:0007669"/>
    <property type="project" value="UniProtKB-SubCell"/>
</dbReference>
<dbReference type="PROSITE" id="PS50957">
    <property type="entry name" value="JOSEPHIN"/>
    <property type="match status" value="1"/>
</dbReference>
<feature type="active site" evidence="11 12">
    <location>
        <position position="125"/>
    </location>
</feature>
<dbReference type="GO" id="GO:0006508">
    <property type="term" value="P:proteolysis"/>
    <property type="evidence" value="ECO:0007669"/>
    <property type="project" value="UniProtKB-KW"/>
</dbReference>
<comment type="catalytic activity">
    <reaction evidence="1">
        <text>Thiol-dependent hydrolysis of ester, thioester, amide, peptide and isopeptide bonds formed by the C-terminal Gly of ubiquitin (a 76-residue protein attached to proteins as an intracellular targeting signal).</text>
        <dbReference type="EC" id="3.4.19.12"/>
    </reaction>
</comment>
<dbReference type="OrthoDB" id="10063692at2759"/>
<dbReference type="InterPro" id="IPR006155">
    <property type="entry name" value="Josephin"/>
</dbReference>
<feature type="active site" description="Proton acceptor" evidence="11">
    <location>
        <position position="110"/>
    </location>
</feature>
<evidence type="ECO:0000256" key="11">
    <source>
        <dbReference type="PIRSR" id="PIRSR633865-1"/>
    </source>
</evidence>
<evidence type="ECO:0000256" key="1">
    <source>
        <dbReference type="ARBA" id="ARBA00000707"/>
    </source>
</evidence>
<evidence type="ECO:0000313" key="16">
    <source>
        <dbReference type="Proteomes" id="UP000494206"/>
    </source>
</evidence>
<evidence type="ECO:0000259" key="14">
    <source>
        <dbReference type="PROSITE" id="PS50957"/>
    </source>
</evidence>
<evidence type="ECO:0000256" key="10">
    <source>
        <dbReference type="ARBA" id="ARBA00023242"/>
    </source>
</evidence>
<feature type="active site" evidence="12">
    <location>
        <position position="110"/>
    </location>
</feature>
<dbReference type="PANTHER" id="PTHR14159:SF0">
    <property type="entry name" value="ATAXIN-3-RELATED"/>
    <property type="match status" value="1"/>
</dbReference>
<dbReference type="AlphaFoldDB" id="A0A8S1EAT2"/>
<dbReference type="Gene3D" id="1.10.287.10">
    <property type="entry name" value="S15/NS1, RNA-binding"/>
    <property type="match status" value="1"/>
</dbReference>
<evidence type="ECO:0000256" key="4">
    <source>
        <dbReference type="ARBA" id="ARBA00022670"/>
    </source>
</evidence>
<dbReference type="EMBL" id="CADEPM010000001">
    <property type="protein sequence ID" value="CAB3397165.1"/>
    <property type="molecule type" value="Genomic_DNA"/>
</dbReference>
<organism evidence="15 16">
    <name type="scientific">Caenorhabditis bovis</name>
    <dbReference type="NCBI Taxonomy" id="2654633"/>
    <lineage>
        <taxon>Eukaryota</taxon>
        <taxon>Metazoa</taxon>
        <taxon>Ecdysozoa</taxon>
        <taxon>Nematoda</taxon>
        <taxon>Chromadorea</taxon>
        <taxon>Rhabditida</taxon>
        <taxon>Rhabditina</taxon>
        <taxon>Rhabditomorpha</taxon>
        <taxon>Rhabditoidea</taxon>
        <taxon>Rhabditidae</taxon>
        <taxon>Peloderinae</taxon>
        <taxon>Caenorhabditis</taxon>
    </lineage>
</organism>
<evidence type="ECO:0000256" key="13">
    <source>
        <dbReference type="SAM" id="MobiDB-lite"/>
    </source>
</evidence>
<feature type="region of interest" description="Disordered" evidence="13">
    <location>
        <begin position="253"/>
        <end position="306"/>
    </location>
</feature>
<dbReference type="GO" id="GO:0004843">
    <property type="term" value="F:cysteine-type deubiquitinase activity"/>
    <property type="evidence" value="ECO:0007669"/>
    <property type="project" value="UniProtKB-EC"/>
</dbReference>
<feature type="active site" evidence="12">
    <location>
        <position position="14"/>
    </location>
</feature>
<feature type="domain" description="Josephin" evidence="14">
    <location>
        <begin position="1"/>
        <end position="171"/>
    </location>
</feature>
<evidence type="ECO:0000256" key="3">
    <source>
        <dbReference type="ARBA" id="ARBA00012759"/>
    </source>
</evidence>
<feature type="active site" description="Nucleophile" evidence="11">
    <location>
        <position position="14"/>
    </location>
</feature>
<evidence type="ECO:0000256" key="7">
    <source>
        <dbReference type="ARBA" id="ARBA00022807"/>
    </source>
</evidence>
<dbReference type="SMART" id="SM01246">
    <property type="entry name" value="Josephin"/>
    <property type="match status" value="1"/>
</dbReference>
<evidence type="ECO:0000256" key="9">
    <source>
        <dbReference type="ARBA" id="ARBA00023163"/>
    </source>
</evidence>
<gene>
    <name evidence="15" type="ORF">CBOVIS_LOCUS623</name>
</gene>
<comment type="subcellular location">
    <subcellularLocation>
        <location evidence="2">Nucleus</location>
    </subcellularLocation>
</comment>
<keyword evidence="6 12" id="KW-0378">Hydrolase</keyword>
<dbReference type="PRINTS" id="PR01233">
    <property type="entry name" value="JOSEPHIN"/>
</dbReference>
<keyword evidence="5" id="KW-0833">Ubl conjugation pathway</keyword>
<dbReference type="Gene3D" id="3.90.70.40">
    <property type="match status" value="1"/>
</dbReference>
<keyword evidence="16" id="KW-1185">Reference proteome</keyword>
<dbReference type="Proteomes" id="UP000494206">
    <property type="component" value="Unassembled WGS sequence"/>
</dbReference>
<keyword evidence="10" id="KW-0539">Nucleus</keyword>
<evidence type="ECO:0000256" key="2">
    <source>
        <dbReference type="ARBA" id="ARBA00004123"/>
    </source>
</evidence>
<feature type="compositionally biased region" description="Basic and acidic residues" evidence="13">
    <location>
        <begin position="295"/>
        <end position="306"/>
    </location>
</feature>
<evidence type="ECO:0000256" key="12">
    <source>
        <dbReference type="PROSITE-ProRule" id="PRU00331"/>
    </source>
</evidence>
<feature type="compositionally biased region" description="Low complexity" evidence="13">
    <location>
        <begin position="256"/>
        <end position="265"/>
    </location>
</feature>
<keyword evidence="8" id="KW-0805">Transcription regulation</keyword>
<accession>A0A8S1EAT2</accession>
<dbReference type="EC" id="3.4.19.12" evidence="3"/>
<dbReference type="InterPro" id="IPR033865">
    <property type="entry name" value="Ataxin-3"/>
</dbReference>
<reference evidence="15 16" key="1">
    <citation type="submission" date="2020-04" db="EMBL/GenBank/DDBJ databases">
        <authorList>
            <person name="Laetsch R D."/>
            <person name="Stevens L."/>
            <person name="Kumar S."/>
            <person name="Blaxter L. M."/>
        </authorList>
    </citation>
    <scope>NUCLEOTIDE SEQUENCE [LARGE SCALE GENOMIC DNA]</scope>
</reference>
<keyword evidence="7" id="KW-0788">Thiol protease</keyword>
<keyword evidence="4" id="KW-0645">Protease</keyword>
<evidence type="ECO:0000256" key="6">
    <source>
        <dbReference type="ARBA" id="ARBA00022801"/>
    </source>
</evidence>
<evidence type="ECO:0000256" key="8">
    <source>
        <dbReference type="ARBA" id="ARBA00023015"/>
    </source>
</evidence>
<proteinExistence type="predicted"/>
<evidence type="ECO:0000313" key="15">
    <source>
        <dbReference type="EMBL" id="CAB3397165.1"/>
    </source>
</evidence>
<evidence type="ECO:0000256" key="5">
    <source>
        <dbReference type="ARBA" id="ARBA00022786"/>
    </source>
</evidence>
<protein>
    <recommendedName>
        <fullName evidence="3">ubiquitinyl hydrolase 1</fullName>
        <ecNumber evidence="3">3.4.19.12</ecNumber>
    </recommendedName>
</protein>
<sequence>MDLILFERQEAALCAQHALNMLIQDSIFSPEQLSVIARRLDIEENSMLEQGAQNAVSQNMTDSGYFSIQVIAEALKAFDLEIHNIEHPSMVTYKSDPLKARAFLCNHNEHWFVLRKFGNQWFELNSIKNGPKLLSDTYVGILLHQLNAEGYSIFVVVGQLPESLADQVIALCPVEPSLVKKSPPKESNMIQKLFDSVGRKLGTTSNISAADQEEKDLAIAMAMSMGNETPSSDEDMEIAIRASIADFVKQNMEAEPSTSQQPSTSNQDFSSYQEKIEETPILSNKSNDDKDELDQEKSIESIEKKD</sequence>
<dbReference type="PANTHER" id="PTHR14159">
    <property type="entry name" value="ATAXIN-3-RELATED"/>
    <property type="match status" value="1"/>
</dbReference>
<name>A0A8S1EAT2_9PELO</name>
<dbReference type="InterPro" id="IPR003903">
    <property type="entry name" value="UIM_dom"/>
</dbReference>
<comment type="caution">
    <text evidence="15">The sequence shown here is derived from an EMBL/GenBank/DDBJ whole genome shotgun (WGS) entry which is preliminary data.</text>
</comment>
<dbReference type="Pfam" id="PF02099">
    <property type="entry name" value="Josephin"/>
    <property type="match status" value="1"/>
</dbReference>
<dbReference type="GO" id="GO:0016579">
    <property type="term" value="P:protein deubiquitination"/>
    <property type="evidence" value="ECO:0007669"/>
    <property type="project" value="InterPro"/>
</dbReference>